<proteinExistence type="predicted"/>
<dbReference type="CDD" id="cd02440">
    <property type="entry name" value="AdoMet_MTases"/>
    <property type="match status" value="1"/>
</dbReference>
<feature type="domain" description="Methyltransferase type 11" evidence="1">
    <location>
        <begin position="52"/>
        <end position="146"/>
    </location>
</feature>
<dbReference type="AlphaFoldDB" id="A0A1F7HGK6"/>
<dbReference type="Proteomes" id="UP000178098">
    <property type="component" value="Unassembled WGS sequence"/>
</dbReference>
<name>A0A1F7HGK6_9BACT</name>
<sequence length="239" mass="27166">MSITNQSVIQGWSKVTDQEIDAFGDSGDFFRQHLLNPTLLDLLGDVNGKTILDAGCGTGYLSRMLARKGAKVTGVEPGESMFKFADSKEKEAPLGITYLQEDLSEFHSEEKFDSVVSNMVFMDIPRYENAMHNCIDSLKPHGSFIFSISHPCFEDVGDEWEDKKQVVVKEYLKVYEIKRHHAYSFHRPLSIYINQIIENGCEIVKMIEPKLDEVVAQENPRGQRDVHIPSFVIIHAVRK</sequence>
<dbReference type="Pfam" id="PF08241">
    <property type="entry name" value="Methyltransf_11"/>
    <property type="match status" value="1"/>
</dbReference>
<dbReference type="PANTHER" id="PTHR43861">
    <property type="entry name" value="TRANS-ACONITATE 2-METHYLTRANSFERASE-RELATED"/>
    <property type="match status" value="1"/>
</dbReference>
<dbReference type="EMBL" id="MFZT01000034">
    <property type="protein sequence ID" value="OGK30106.1"/>
    <property type="molecule type" value="Genomic_DNA"/>
</dbReference>
<dbReference type="GO" id="GO:0008757">
    <property type="term" value="F:S-adenosylmethionine-dependent methyltransferase activity"/>
    <property type="evidence" value="ECO:0007669"/>
    <property type="project" value="InterPro"/>
</dbReference>
<dbReference type="InterPro" id="IPR029063">
    <property type="entry name" value="SAM-dependent_MTases_sf"/>
</dbReference>
<reference evidence="2 3" key="1">
    <citation type="journal article" date="2016" name="Nat. Commun.">
        <title>Thousands of microbial genomes shed light on interconnected biogeochemical processes in an aquifer system.</title>
        <authorList>
            <person name="Anantharaman K."/>
            <person name="Brown C.T."/>
            <person name="Hug L.A."/>
            <person name="Sharon I."/>
            <person name="Castelle C.J."/>
            <person name="Probst A.J."/>
            <person name="Thomas B.C."/>
            <person name="Singh A."/>
            <person name="Wilkins M.J."/>
            <person name="Karaoz U."/>
            <person name="Brodie E.L."/>
            <person name="Williams K.H."/>
            <person name="Hubbard S.S."/>
            <person name="Banfield J.F."/>
        </authorList>
    </citation>
    <scope>NUCLEOTIDE SEQUENCE [LARGE SCALE GENOMIC DNA]</scope>
</reference>
<evidence type="ECO:0000259" key="1">
    <source>
        <dbReference type="Pfam" id="PF08241"/>
    </source>
</evidence>
<accession>A0A1F7HGK6</accession>
<dbReference type="SUPFAM" id="SSF53335">
    <property type="entry name" value="S-adenosyl-L-methionine-dependent methyltransferases"/>
    <property type="match status" value="1"/>
</dbReference>
<dbReference type="Gene3D" id="3.40.50.150">
    <property type="entry name" value="Vaccinia Virus protein VP39"/>
    <property type="match status" value="1"/>
</dbReference>
<organism evidence="2 3">
    <name type="scientific">Candidatus Roizmanbacteria bacterium RIFCSPHIGHO2_02_FULL_43_11</name>
    <dbReference type="NCBI Taxonomy" id="1802043"/>
    <lineage>
        <taxon>Bacteria</taxon>
        <taxon>Candidatus Roizmaniibacteriota</taxon>
    </lineage>
</organism>
<gene>
    <name evidence="2" type="ORF">A3D08_00285</name>
</gene>
<evidence type="ECO:0000313" key="2">
    <source>
        <dbReference type="EMBL" id="OGK30106.1"/>
    </source>
</evidence>
<protein>
    <recommendedName>
        <fullName evidence="1">Methyltransferase type 11 domain-containing protein</fullName>
    </recommendedName>
</protein>
<comment type="caution">
    <text evidence="2">The sequence shown here is derived from an EMBL/GenBank/DDBJ whole genome shotgun (WGS) entry which is preliminary data.</text>
</comment>
<dbReference type="InterPro" id="IPR013216">
    <property type="entry name" value="Methyltransf_11"/>
</dbReference>
<evidence type="ECO:0000313" key="3">
    <source>
        <dbReference type="Proteomes" id="UP000178098"/>
    </source>
</evidence>